<dbReference type="CDD" id="cd18808">
    <property type="entry name" value="SF1_C_Upf1"/>
    <property type="match status" value="1"/>
</dbReference>
<feature type="coiled-coil region" evidence="6">
    <location>
        <begin position="411"/>
        <end position="466"/>
    </location>
</feature>
<dbReference type="InterPro" id="IPR003593">
    <property type="entry name" value="AAA+_ATPase"/>
</dbReference>
<feature type="domain" description="AAA+ ATPase" evidence="7">
    <location>
        <begin position="317"/>
        <end position="538"/>
    </location>
</feature>
<dbReference type="InterPro" id="IPR041677">
    <property type="entry name" value="DNA2/NAM7_AAA_11"/>
</dbReference>
<comment type="similarity">
    <text evidence="1">Belongs to the DNA2/NAM7 helicase family.</text>
</comment>
<dbReference type="InterPro" id="IPR041679">
    <property type="entry name" value="DNA2/NAM7-like_C"/>
</dbReference>
<dbReference type="AlphaFoldDB" id="A0A1I0AWD4"/>
<dbReference type="GO" id="GO:0043139">
    <property type="term" value="F:5'-3' DNA helicase activity"/>
    <property type="evidence" value="ECO:0007669"/>
    <property type="project" value="TreeGrafter"/>
</dbReference>
<evidence type="ECO:0000256" key="6">
    <source>
        <dbReference type="SAM" id="Coils"/>
    </source>
</evidence>
<evidence type="ECO:0000256" key="3">
    <source>
        <dbReference type="ARBA" id="ARBA00022801"/>
    </source>
</evidence>
<evidence type="ECO:0000313" key="9">
    <source>
        <dbReference type="Proteomes" id="UP000199820"/>
    </source>
</evidence>
<proteinExistence type="inferred from homology"/>
<dbReference type="PANTHER" id="PTHR43788">
    <property type="entry name" value="DNA2/NAM7 HELICASE FAMILY MEMBER"/>
    <property type="match status" value="1"/>
</dbReference>
<keyword evidence="5" id="KW-0067">ATP-binding</keyword>
<dbReference type="GO" id="GO:0005524">
    <property type="term" value="F:ATP binding"/>
    <property type="evidence" value="ECO:0007669"/>
    <property type="project" value="UniProtKB-KW"/>
</dbReference>
<dbReference type="SMART" id="SM00382">
    <property type="entry name" value="AAA"/>
    <property type="match status" value="1"/>
</dbReference>
<dbReference type="GO" id="GO:0016787">
    <property type="term" value="F:hydrolase activity"/>
    <property type="evidence" value="ECO:0007669"/>
    <property type="project" value="UniProtKB-KW"/>
</dbReference>
<dbReference type="InterPro" id="IPR050534">
    <property type="entry name" value="Coronavir_polyprotein_1ab"/>
</dbReference>
<dbReference type="Pfam" id="PF13086">
    <property type="entry name" value="AAA_11"/>
    <property type="match status" value="1"/>
</dbReference>
<keyword evidence="9" id="KW-1185">Reference proteome</keyword>
<accession>A0A1I0AWD4</accession>
<dbReference type="Proteomes" id="UP000199820">
    <property type="component" value="Unassembled WGS sequence"/>
</dbReference>
<dbReference type="Pfam" id="PF13087">
    <property type="entry name" value="AAA_12"/>
    <property type="match status" value="1"/>
</dbReference>
<evidence type="ECO:0000256" key="5">
    <source>
        <dbReference type="ARBA" id="ARBA00022840"/>
    </source>
</evidence>
<keyword evidence="2" id="KW-0547">Nucleotide-binding</keyword>
<evidence type="ECO:0000256" key="1">
    <source>
        <dbReference type="ARBA" id="ARBA00007913"/>
    </source>
</evidence>
<dbReference type="SUPFAM" id="SSF52540">
    <property type="entry name" value="P-loop containing nucleoside triphosphate hydrolases"/>
    <property type="match status" value="1"/>
</dbReference>
<dbReference type="InterPro" id="IPR047187">
    <property type="entry name" value="SF1_C_Upf1"/>
</dbReference>
<dbReference type="EMBL" id="FOIL01000003">
    <property type="protein sequence ID" value="SES98793.1"/>
    <property type="molecule type" value="Genomic_DNA"/>
</dbReference>
<name>A0A1I0AWD4_9FIRM</name>
<reference evidence="9" key="1">
    <citation type="submission" date="2016-10" db="EMBL/GenBank/DDBJ databases">
        <authorList>
            <person name="Varghese N."/>
            <person name="Submissions S."/>
        </authorList>
    </citation>
    <scope>NUCLEOTIDE SEQUENCE [LARGE SCALE GENOMIC DNA]</scope>
    <source>
        <strain evidence="9">KH1P1</strain>
    </source>
</reference>
<dbReference type="PANTHER" id="PTHR43788:SF8">
    <property type="entry name" value="DNA-BINDING PROTEIN SMUBP-2"/>
    <property type="match status" value="1"/>
</dbReference>
<evidence type="ECO:0000256" key="2">
    <source>
        <dbReference type="ARBA" id="ARBA00022741"/>
    </source>
</evidence>
<gene>
    <name evidence="8" type="ORF">SAMN04487771_10034</name>
</gene>
<evidence type="ECO:0000313" key="8">
    <source>
        <dbReference type="EMBL" id="SES98793.1"/>
    </source>
</evidence>
<keyword evidence="3" id="KW-0378">Hydrolase</keyword>
<organism evidence="8 9">
    <name type="scientific">[Clostridium] aminophilum</name>
    <dbReference type="NCBI Taxonomy" id="1526"/>
    <lineage>
        <taxon>Bacteria</taxon>
        <taxon>Bacillati</taxon>
        <taxon>Bacillota</taxon>
        <taxon>Clostridia</taxon>
        <taxon>Lachnospirales</taxon>
        <taxon>Lachnospiraceae</taxon>
    </lineage>
</organism>
<keyword evidence="4" id="KW-0347">Helicase</keyword>
<dbReference type="Gene3D" id="3.40.50.300">
    <property type="entry name" value="P-loop containing nucleotide triphosphate hydrolases"/>
    <property type="match status" value="2"/>
</dbReference>
<evidence type="ECO:0000259" key="7">
    <source>
        <dbReference type="SMART" id="SM00382"/>
    </source>
</evidence>
<protein>
    <submittedName>
        <fullName evidence="8">AAA domain-containing protein</fullName>
    </submittedName>
</protein>
<sequence>MSGVKEKNFDNCSFKITLPRITVFDGVAKVNFKIMSQKGKESDVILNEIYLVDKLERKYDKYYTGFCKLKEKAHKEFSVDVPIKGREFLAAQAYAFFYFLSSDGYRYEIGYSFNRESGEKLDYVMRSRLSQEEFDRIENNIEIEKKKTEHSIVLIEPDDPETIRIPEIEEYRKATLQEMTFLQNEGGRKYKLSNGQRISDSNGHYTYSFEMEAELYISDDAPISLNVGIDKASGTVLVCEGFQIIVIVDRDFGKQVGQALMSVEPWKLLEALAKKMEKASRNRLAMMIIRSGPKMATDDPAVKIPKGQMEAMNAVQRNDITVIWGPPGTGKTYTMAQIAKEAVKKGKSVLAVSHSNVSVDGVVKQTVAILREEKMESLLHSGKVLRYGFVRDEVLSQDECASAFNYALMKNSGLKHRMDRLSKQKNELIAKGNAFSRERDLIEKDLKALRAEVRNAEREYVRYANFVATTISKVTIDPLFEEMKFDLVMFDEVSMAYVPQIICASMYSKEKVVLVGDFRQLPPIAQSGAKQVLETDIFSYLGMVKGSKVCAHPWLVMLNEQRRMHPLISAFPNKYIYGSLLVDHPSVSTSRQEVVGRNPFEGKAINLINLSGAYASAMKNSDNSRFNILSAIVSFQTAIKAERNGEKSVGIITPYAAQTRLIRAMIQDYRKANQTDIVCSTVHQFQGSERNLIIFDAVESYPASKVGWLMGKEVDSVNRLINVALTRAKGKLIIVSYVKFWEMKYGTSQHIFWNLLKYLMQSGNEISVKNKTLASYVAELPETKNIINYRDFDIAVEAFQKDAERAKQEIIISLPDGELDAETQGRILSIIDIAKKNNIRVLCKTKDYENLPEDWKRIAWASENAAFPMIVIDEKIAWYGLPKSRGCFRDKNSTFSTVVPTYYRVKGEHTIEMIRAFSGLDYREIDGQRKTFLEKSNNETIDPNDKGTGSGGLDAFVRKKEKCSVCKHPMMLARGKTGKFYLKCSSASCKETALLTSDLINWYIDVENVTCPMHRCGIHAAVGPYGIYIKCEQGHYIKPGEI</sequence>
<keyword evidence="6" id="KW-0175">Coiled coil</keyword>
<dbReference type="InterPro" id="IPR027417">
    <property type="entry name" value="P-loop_NTPase"/>
</dbReference>
<evidence type="ECO:0000256" key="4">
    <source>
        <dbReference type="ARBA" id="ARBA00022806"/>
    </source>
</evidence>